<comment type="caution">
    <text evidence="2">The sequence shown here is derived from an EMBL/GenBank/DDBJ whole genome shotgun (WGS) entry which is preliminary data.</text>
</comment>
<proteinExistence type="predicted"/>
<name>A0ABP8RXK1_9PSEU</name>
<evidence type="ECO:0000256" key="1">
    <source>
        <dbReference type="SAM" id="Phobius"/>
    </source>
</evidence>
<organism evidence="2 3">
    <name type="scientific">Pseudonocardia xishanensis</name>
    <dbReference type="NCBI Taxonomy" id="630995"/>
    <lineage>
        <taxon>Bacteria</taxon>
        <taxon>Bacillati</taxon>
        <taxon>Actinomycetota</taxon>
        <taxon>Actinomycetes</taxon>
        <taxon>Pseudonocardiales</taxon>
        <taxon>Pseudonocardiaceae</taxon>
        <taxon>Pseudonocardia</taxon>
    </lineage>
</organism>
<reference evidence="3" key="1">
    <citation type="journal article" date="2019" name="Int. J. Syst. Evol. Microbiol.">
        <title>The Global Catalogue of Microorganisms (GCM) 10K type strain sequencing project: providing services to taxonomists for standard genome sequencing and annotation.</title>
        <authorList>
            <consortium name="The Broad Institute Genomics Platform"/>
            <consortium name="The Broad Institute Genome Sequencing Center for Infectious Disease"/>
            <person name="Wu L."/>
            <person name="Ma J."/>
        </authorList>
    </citation>
    <scope>NUCLEOTIDE SEQUENCE [LARGE SCALE GENOMIC DNA]</scope>
    <source>
        <strain evidence="3">JCM 17906</strain>
    </source>
</reference>
<keyword evidence="3" id="KW-1185">Reference proteome</keyword>
<sequence>MAAMTAEIVLSDSGGGFLLNQAAGRFDTAGVFATIVVLVALGLLLTGVVALLKCRFMEWKNLAGWAGGDR</sequence>
<keyword evidence="1" id="KW-1133">Transmembrane helix</keyword>
<accession>A0ABP8RXK1</accession>
<keyword evidence="1" id="KW-0472">Membrane</keyword>
<protein>
    <submittedName>
        <fullName evidence="2">Uncharacterized protein</fullName>
    </submittedName>
</protein>
<keyword evidence="1" id="KW-0812">Transmembrane</keyword>
<evidence type="ECO:0000313" key="3">
    <source>
        <dbReference type="Proteomes" id="UP001501598"/>
    </source>
</evidence>
<dbReference type="RefSeq" id="WP_345423352.1">
    <property type="nucleotide sequence ID" value="NZ_BAABGT010000076.1"/>
</dbReference>
<dbReference type="EMBL" id="BAABGT010000076">
    <property type="protein sequence ID" value="GAA4553619.1"/>
    <property type="molecule type" value="Genomic_DNA"/>
</dbReference>
<evidence type="ECO:0000313" key="2">
    <source>
        <dbReference type="EMBL" id="GAA4553619.1"/>
    </source>
</evidence>
<dbReference type="Proteomes" id="UP001501598">
    <property type="component" value="Unassembled WGS sequence"/>
</dbReference>
<gene>
    <name evidence="2" type="ORF">GCM10023175_49950</name>
</gene>
<feature type="transmembrane region" description="Helical" evidence="1">
    <location>
        <begin position="29"/>
        <end position="52"/>
    </location>
</feature>